<dbReference type="AlphaFoldDB" id="A0A1G2P1G3"/>
<keyword evidence="1 5" id="KW-1003">Cell membrane</keyword>
<comment type="subcellular location">
    <subcellularLocation>
        <location evidence="5">Cell membrane</location>
        <topology evidence="5">Peripheral membrane protein</topology>
        <orientation evidence="5">Cytoplasmic side</orientation>
    </subcellularLocation>
    <text evidence="5">Localizes to the Z ring in an FtsZ-dependent manner. Targeted to the membrane through a conserved C-terminal amphipathic helix.</text>
</comment>
<dbReference type="Proteomes" id="UP000177269">
    <property type="component" value="Unassembled WGS sequence"/>
</dbReference>
<dbReference type="InterPro" id="IPR050696">
    <property type="entry name" value="FtsA/MreB"/>
</dbReference>
<dbReference type="Pfam" id="PF02491">
    <property type="entry name" value="SHS2_FTSA"/>
    <property type="match status" value="1"/>
</dbReference>
<protein>
    <recommendedName>
        <fullName evidence="5">Cell division protein FtsA</fullName>
    </recommendedName>
</protein>
<organism evidence="7 8">
    <name type="scientific">Candidatus Taylorbacteria bacterium RIFCSPLOWO2_12_FULL_43_20</name>
    <dbReference type="NCBI Taxonomy" id="1802332"/>
    <lineage>
        <taxon>Bacteria</taxon>
        <taxon>Candidatus Tayloriibacteriota</taxon>
    </lineage>
</organism>
<dbReference type="Pfam" id="PF14450">
    <property type="entry name" value="FtsA"/>
    <property type="match status" value="1"/>
</dbReference>
<dbReference type="HAMAP" id="MF_02033">
    <property type="entry name" value="FtsA"/>
    <property type="match status" value="1"/>
</dbReference>
<dbReference type="InterPro" id="IPR003494">
    <property type="entry name" value="SHS2_FtsA"/>
</dbReference>
<dbReference type="SUPFAM" id="SSF53067">
    <property type="entry name" value="Actin-like ATPase domain"/>
    <property type="match status" value="2"/>
</dbReference>
<keyword evidence="4 5" id="KW-0131">Cell cycle</keyword>
<dbReference type="NCBIfam" id="TIGR01174">
    <property type="entry name" value="ftsA"/>
    <property type="match status" value="1"/>
</dbReference>
<name>A0A1G2P1G3_9BACT</name>
<gene>
    <name evidence="5" type="primary">ftsA</name>
    <name evidence="7" type="ORF">A3G52_00320</name>
</gene>
<keyword evidence="2 5" id="KW-0132">Cell division</keyword>
<dbReference type="PIRSF" id="PIRSF003101">
    <property type="entry name" value="FtsA"/>
    <property type="match status" value="1"/>
</dbReference>
<sequence length="394" mass="42713">MSKSVSVGIDVGTHEVKVAVAESTETKDKILPKILGVGVAEAKGIRRGYIVNSDDVTRSIAQAVRKCEKSSGVKIKRAYLSVGGIGLQSVMSTGSIIISRADSEITDLDVSKAIANSEKDIPKQLSINKKVIHTIPVQYRIDGKLVFGRPHGMKAMKLEVKTLFIICTEQHINDLIQCVEELGIEVEDVIASPIAASLVALNKLQKVAGCVLANIGSETVSIVVFENNIPISLEVFPIGSTDITNDIALGLKTSLEEAEDIKRQKISEYPYSKKKIDEIIEARLSDIFELIDSHLKKIGRSQLLPAGIVLIGGGSLEKDMEDFAKSELKLPSKIGKVENGGNTPVNDLSFAVAYGLCLVGYTNTEENEMGLKRGLRFAKTGGRRVISWIKQFLP</sequence>
<reference evidence="7 8" key="1">
    <citation type="journal article" date="2016" name="Nat. Commun.">
        <title>Thousands of microbial genomes shed light on interconnected biogeochemical processes in an aquifer system.</title>
        <authorList>
            <person name="Anantharaman K."/>
            <person name="Brown C.T."/>
            <person name="Hug L.A."/>
            <person name="Sharon I."/>
            <person name="Castelle C.J."/>
            <person name="Probst A.J."/>
            <person name="Thomas B.C."/>
            <person name="Singh A."/>
            <person name="Wilkins M.J."/>
            <person name="Karaoz U."/>
            <person name="Brodie E.L."/>
            <person name="Williams K.H."/>
            <person name="Hubbard S.S."/>
            <person name="Banfield J.F."/>
        </authorList>
    </citation>
    <scope>NUCLEOTIDE SEQUENCE [LARGE SCALE GENOMIC DNA]</scope>
</reference>
<evidence type="ECO:0000256" key="5">
    <source>
        <dbReference type="HAMAP-Rule" id="MF_02033"/>
    </source>
</evidence>
<evidence type="ECO:0000313" key="7">
    <source>
        <dbReference type="EMBL" id="OHA42186.1"/>
    </source>
</evidence>
<dbReference type="GO" id="GO:0032153">
    <property type="term" value="C:cell division site"/>
    <property type="evidence" value="ECO:0007669"/>
    <property type="project" value="UniProtKB-UniRule"/>
</dbReference>
<dbReference type="InterPro" id="IPR043129">
    <property type="entry name" value="ATPase_NBD"/>
</dbReference>
<comment type="subunit">
    <text evidence="5">Self-interacts. Interacts with FtsZ.</text>
</comment>
<dbReference type="PANTHER" id="PTHR32432">
    <property type="entry name" value="CELL DIVISION PROTEIN FTSA-RELATED"/>
    <property type="match status" value="1"/>
</dbReference>
<dbReference type="Gene3D" id="3.30.420.40">
    <property type="match status" value="3"/>
</dbReference>
<comment type="function">
    <text evidence="5">Cell division protein that is involved in the assembly of the Z ring. May serve as a membrane anchor for the Z ring.</text>
</comment>
<evidence type="ECO:0000259" key="6">
    <source>
        <dbReference type="SMART" id="SM00842"/>
    </source>
</evidence>
<proteinExistence type="inferred from homology"/>
<dbReference type="EMBL" id="MHSK01000017">
    <property type="protein sequence ID" value="OHA42186.1"/>
    <property type="molecule type" value="Genomic_DNA"/>
</dbReference>
<dbReference type="Gene3D" id="3.30.1490.110">
    <property type="match status" value="1"/>
</dbReference>
<dbReference type="SMART" id="SM00842">
    <property type="entry name" value="FtsA"/>
    <property type="match status" value="1"/>
</dbReference>
<dbReference type="PANTHER" id="PTHR32432:SF4">
    <property type="entry name" value="CELL DIVISION PROTEIN FTSA"/>
    <property type="match status" value="1"/>
</dbReference>
<accession>A0A1G2P1G3</accession>
<dbReference type="GO" id="GO:0009898">
    <property type="term" value="C:cytoplasmic side of plasma membrane"/>
    <property type="evidence" value="ECO:0007669"/>
    <property type="project" value="UniProtKB-UniRule"/>
</dbReference>
<dbReference type="GO" id="GO:0043093">
    <property type="term" value="P:FtsZ-dependent cytokinesis"/>
    <property type="evidence" value="ECO:0007669"/>
    <property type="project" value="UniProtKB-UniRule"/>
</dbReference>
<evidence type="ECO:0000256" key="1">
    <source>
        <dbReference type="ARBA" id="ARBA00022475"/>
    </source>
</evidence>
<dbReference type="InterPro" id="IPR020823">
    <property type="entry name" value="Cell_div_FtsA"/>
</dbReference>
<comment type="caution">
    <text evidence="7">The sequence shown here is derived from an EMBL/GenBank/DDBJ whole genome shotgun (WGS) entry which is preliminary data.</text>
</comment>
<evidence type="ECO:0000256" key="4">
    <source>
        <dbReference type="ARBA" id="ARBA00023306"/>
    </source>
</evidence>
<evidence type="ECO:0000256" key="2">
    <source>
        <dbReference type="ARBA" id="ARBA00022618"/>
    </source>
</evidence>
<feature type="domain" description="SHS2" evidence="6">
    <location>
        <begin position="6"/>
        <end position="200"/>
    </location>
</feature>
<evidence type="ECO:0000313" key="8">
    <source>
        <dbReference type="Proteomes" id="UP000177269"/>
    </source>
</evidence>
<comment type="similarity">
    <text evidence="5">Belongs to the FtsA/MreB family.</text>
</comment>
<keyword evidence="3 5" id="KW-0472">Membrane</keyword>
<dbReference type="CDD" id="cd24048">
    <property type="entry name" value="ASKHA_NBD_FtsA"/>
    <property type="match status" value="1"/>
</dbReference>
<evidence type="ECO:0000256" key="3">
    <source>
        <dbReference type="ARBA" id="ARBA00023136"/>
    </source>
</evidence>